<dbReference type="CDD" id="cd04301">
    <property type="entry name" value="NAT_SF"/>
    <property type="match status" value="1"/>
</dbReference>
<dbReference type="AlphaFoldDB" id="A0A938X7X5"/>
<evidence type="ECO:0000259" key="3">
    <source>
        <dbReference type="PROSITE" id="PS51186"/>
    </source>
</evidence>
<dbReference type="InterPro" id="IPR050680">
    <property type="entry name" value="YpeA/RimI_acetyltransf"/>
</dbReference>
<gene>
    <name evidence="4" type="ORF">H6A12_11850</name>
</gene>
<keyword evidence="2" id="KW-0012">Acyltransferase</keyword>
<dbReference type="Pfam" id="PF00583">
    <property type="entry name" value="Acetyltransf_1"/>
    <property type="match status" value="1"/>
</dbReference>
<organism evidence="4 5">
    <name type="scientific">Merdimmobilis hominis</name>
    <dbReference type="NCBI Taxonomy" id="2897707"/>
    <lineage>
        <taxon>Bacteria</taxon>
        <taxon>Bacillati</taxon>
        <taxon>Bacillota</taxon>
        <taxon>Clostridia</taxon>
        <taxon>Eubacteriales</taxon>
        <taxon>Oscillospiraceae</taxon>
        <taxon>Merdimmobilis</taxon>
    </lineage>
</organism>
<evidence type="ECO:0000313" key="4">
    <source>
        <dbReference type="EMBL" id="MBM6921841.1"/>
    </source>
</evidence>
<dbReference type="PANTHER" id="PTHR43420">
    <property type="entry name" value="ACETYLTRANSFERASE"/>
    <property type="match status" value="1"/>
</dbReference>
<name>A0A938X7X5_9FIRM</name>
<proteinExistence type="predicted"/>
<evidence type="ECO:0000313" key="5">
    <source>
        <dbReference type="Proteomes" id="UP000774750"/>
    </source>
</evidence>
<keyword evidence="5" id="KW-1185">Reference proteome</keyword>
<keyword evidence="1" id="KW-0808">Transferase</keyword>
<dbReference type="PROSITE" id="PS51186">
    <property type="entry name" value="GNAT"/>
    <property type="match status" value="1"/>
</dbReference>
<evidence type="ECO:0000256" key="1">
    <source>
        <dbReference type="ARBA" id="ARBA00022679"/>
    </source>
</evidence>
<reference evidence="4" key="2">
    <citation type="journal article" date="2021" name="Sci. Rep.">
        <title>The distribution of antibiotic resistance genes in chicken gut microbiota commensals.</title>
        <authorList>
            <person name="Juricova H."/>
            <person name="Matiasovicova J."/>
            <person name="Kubasova T."/>
            <person name="Cejkova D."/>
            <person name="Rychlik I."/>
        </authorList>
    </citation>
    <scope>NUCLEOTIDE SEQUENCE</scope>
    <source>
        <strain evidence="4">An559</strain>
    </source>
</reference>
<comment type="caution">
    <text evidence="4">The sequence shown here is derived from an EMBL/GenBank/DDBJ whole genome shotgun (WGS) entry which is preliminary data.</text>
</comment>
<dbReference type="InterPro" id="IPR016181">
    <property type="entry name" value="Acyl_CoA_acyltransferase"/>
</dbReference>
<dbReference type="EMBL" id="JACJKY010000028">
    <property type="protein sequence ID" value="MBM6921841.1"/>
    <property type="molecule type" value="Genomic_DNA"/>
</dbReference>
<dbReference type="SUPFAM" id="SSF55729">
    <property type="entry name" value="Acyl-CoA N-acyltransferases (Nat)"/>
    <property type="match status" value="1"/>
</dbReference>
<dbReference type="Proteomes" id="UP000774750">
    <property type="component" value="Unassembled WGS sequence"/>
</dbReference>
<evidence type="ECO:0000256" key="2">
    <source>
        <dbReference type="ARBA" id="ARBA00023315"/>
    </source>
</evidence>
<dbReference type="Gene3D" id="3.40.630.30">
    <property type="match status" value="1"/>
</dbReference>
<dbReference type="RefSeq" id="WP_087252975.1">
    <property type="nucleotide sequence ID" value="NZ_JACJKY010000028.1"/>
</dbReference>
<dbReference type="GO" id="GO:0016747">
    <property type="term" value="F:acyltransferase activity, transferring groups other than amino-acyl groups"/>
    <property type="evidence" value="ECO:0007669"/>
    <property type="project" value="InterPro"/>
</dbReference>
<accession>A0A938X7X5</accession>
<sequence length="181" mass="20869">MIFEEKTIILKDGRTAILKSPCVEDAEKLLNYIKKSCSETDFLARYPEEWTTTIGQEEAWVNRLRSAPDTLGITCYVDGEDAGNCEISFRGDMKVSHRATIANAILKDYWNLGIGSAMFEELVSAAQNRGTEIMELEFIEGNDRARHLYEKFGFRVVCERPNMFKLKDGTYRSEFYMQKYL</sequence>
<reference evidence="4" key="1">
    <citation type="submission" date="2020-08" db="EMBL/GenBank/DDBJ databases">
        <authorList>
            <person name="Cejkova D."/>
            <person name="Kubasova T."/>
            <person name="Jahodarova E."/>
            <person name="Rychlik I."/>
        </authorList>
    </citation>
    <scope>NUCLEOTIDE SEQUENCE</scope>
    <source>
        <strain evidence="4">An559</strain>
    </source>
</reference>
<protein>
    <submittedName>
        <fullName evidence="4">GNAT family N-acetyltransferase</fullName>
    </submittedName>
</protein>
<dbReference type="InterPro" id="IPR000182">
    <property type="entry name" value="GNAT_dom"/>
</dbReference>
<feature type="domain" description="N-acetyltransferase" evidence="3">
    <location>
        <begin position="32"/>
        <end position="181"/>
    </location>
</feature>